<proteinExistence type="predicted"/>
<gene>
    <name evidence="1" type="ORF">EV644_101185</name>
</gene>
<protein>
    <submittedName>
        <fullName evidence="1">Uncharacterized protein</fullName>
    </submittedName>
</protein>
<organism evidence="1 2">
    <name type="scientific">Kribbella orskensis</name>
    <dbReference type="NCBI Taxonomy" id="2512216"/>
    <lineage>
        <taxon>Bacteria</taxon>
        <taxon>Bacillati</taxon>
        <taxon>Actinomycetota</taxon>
        <taxon>Actinomycetes</taxon>
        <taxon>Propionibacteriales</taxon>
        <taxon>Kribbellaceae</taxon>
        <taxon>Kribbella</taxon>
    </lineage>
</organism>
<accession>A0ABY2BTI7</accession>
<dbReference type="Proteomes" id="UP000295818">
    <property type="component" value="Unassembled WGS sequence"/>
</dbReference>
<comment type="caution">
    <text evidence="1">The sequence shown here is derived from an EMBL/GenBank/DDBJ whole genome shotgun (WGS) entry which is preliminary data.</text>
</comment>
<evidence type="ECO:0000313" key="1">
    <source>
        <dbReference type="EMBL" id="TCO31545.1"/>
    </source>
</evidence>
<name>A0ABY2BTI7_9ACTN</name>
<evidence type="ECO:0000313" key="2">
    <source>
        <dbReference type="Proteomes" id="UP000295818"/>
    </source>
</evidence>
<dbReference type="EMBL" id="SLWM01000001">
    <property type="protein sequence ID" value="TCO31545.1"/>
    <property type="molecule type" value="Genomic_DNA"/>
</dbReference>
<keyword evidence="2" id="KW-1185">Reference proteome</keyword>
<reference evidence="1 2" key="1">
    <citation type="journal article" date="2015" name="Stand. Genomic Sci.">
        <title>Genomic Encyclopedia of Bacterial and Archaeal Type Strains, Phase III: the genomes of soil and plant-associated and newly described type strains.</title>
        <authorList>
            <person name="Whitman W.B."/>
            <person name="Woyke T."/>
            <person name="Klenk H.P."/>
            <person name="Zhou Y."/>
            <person name="Lilburn T.G."/>
            <person name="Beck B.J."/>
            <person name="De Vos P."/>
            <person name="Vandamme P."/>
            <person name="Eisen J.A."/>
            <person name="Garrity G."/>
            <person name="Hugenholtz P."/>
            <person name="Kyrpides N.C."/>
        </authorList>
    </citation>
    <scope>NUCLEOTIDE SEQUENCE [LARGE SCALE GENOMIC DNA]</scope>
    <source>
        <strain evidence="1 2">VKM Ac-2538</strain>
    </source>
</reference>
<sequence>MAITTTKLTRAAGLAVVAGLLFISVPTVRDAQLDPAGAE</sequence>